<accession>A0A381UXY1</accession>
<keyword evidence="1" id="KW-0175">Coiled coil</keyword>
<feature type="compositionally biased region" description="Low complexity" evidence="2">
    <location>
        <begin position="70"/>
        <end position="86"/>
    </location>
</feature>
<feature type="coiled-coil region" evidence="1">
    <location>
        <begin position="25"/>
        <end position="52"/>
    </location>
</feature>
<dbReference type="AlphaFoldDB" id="A0A381UXY1"/>
<protein>
    <submittedName>
        <fullName evidence="3">Uncharacterized protein</fullName>
    </submittedName>
</protein>
<dbReference type="EMBL" id="UINC01007307">
    <property type="protein sequence ID" value="SVA32591.1"/>
    <property type="molecule type" value="Genomic_DNA"/>
</dbReference>
<feature type="region of interest" description="Disordered" evidence="2">
    <location>
        <begin position="62"/>
        <end position="86"/>
    </location>
</feature>
<evidence type="ECO:0000256" key="1">
    <source>
        <dbReference type="SAM" id="Coils"/>
    </source>
</evidence>
<sequence>MILIRIIILSLILIFGHLQIVFADDDSKKNIVEKAKEINQELENKQSATEANISSEIGQEEELPLNDPFAGGASTSSDSGGLILSSSDDDDEKLSLQHFKLVGIISGSYQSYITLVNSSGDSLTLELNESLNEDLRLVDLRLDEAIFKKADDTYISINFKNQIKEMDDF</sequence>
<organism evidence="3">
    <name type="scientific">marine metagenome</name>
    <dbReference type="NCBI Taxonomy" id="408172"/>
    <lineage>
        <taxon>unclassified sequences</taxon>
        <taxon>metagenomes</taxon>
        <taxon>ecological metagenomes</taxon>
    </lineage>
</organism>
<reference evidence="3" key="1">
    <citation type="submission" date="2018-05" db="EMBL/GenBank/DDBJ databases">
        <authorList>
            <person name="Lanie J.A."/>
            <person name="Ng W.-L."/>
            <person name="Kazmierczak K.M."/>
            <person name="Andrzejewski T.M."/>
            <person name="Davidsen T.M."/>
            <person name="Wayne K.J."/>
            <person name="Tettelin H."/>
            <person name="Glass J.I."/>
            <person name="Rusch D."/>
            <person name="Podicherti R."/>
            <person name="Tsui H.-C.T."/>
            <person name="Winkler M.E."/>
        </authorList>
    </citation>
    <scope>NUCLEOTIDE SEQUENCE</scope>
</reference>
<name>A0A381UXY1_9ZZZZ</name>
<evidence type="ECO:0000313" key="3">
    <source>
        <dbReference type="EMBL" id="SVA32591.1"/>
    </source>
</evidence>
<evidence type="ECO:0000256" key="2">
    <source>
        <dbReference type="SAM" id="MobiDB-lite"/>
    </source>
</evidence>
<gene>
    <name evidence="3" type="ORF">METZ01_LOCUS85445</name>
</gene>
<proteinExistence type="predicted"/>